<dbReference type="InterPro" id="IPR056378">
    <property type="entry name" value="Let-756-like_FGF"/>
</dbReference>
<dbReference type="PRINTS" id="PR00262">
    <property type="entry name" value="IL1HBGF"/>
</dbReference>
<evidence type="ECO:0000313" key="3">
    <source>
        <dbReference type="EMBL" id="KHN73466.1"/>
    </source>
</evidence>
<protein>
    <recommendedName>
        <fullName evidence="5">Fibroblast growth factor</fullName>
    </recommendedName>
</protein>
<dbReference type="CDD" id="cd00058">
    <property type="entry name" value="beta-trefoil_FGF"/>
    <property type="match status" value="1"/>
</dbReference>
<dbReference type="OrthoDB" id="6158176at2759"/>
<feature type="region of interest" description="Disordered" evidence="2">
    <location>
        <begin position="602"/>
        <end position="637"/>
    </location>
</feature>
<dbReference type="Gene3D" id="2.80.10.50">
    <property type="match status" value="1"/>
</dbReference>
<dbReference type="InterPro" id="IPR008996">
    <property type="entry name" value="IL1/FGF"/>
</dbReference>
<dbReference type="PANTHER" id="PTHR11486">
    <property type="entry name" value="FIBROBLAST GROWTH FACTOR"/>
    <property type="match status" value="1"/>
</dbReference>
<sequence>MWYPHPAGKYDQRESALRIAGQVEWLGAGLRACPNKGTTIQSGAETTCCSITTLASQSRTTSSSSVGGINNNAKGSTSAIRRNLRLYLVALLLLIIPGESGGRPIVIRSPEGYNRILTDSDDSTELYLLSEPSGRLYPMSGIATIGGGAASFQPVAALSVNLMPPFDYTGSHLLANCARQAQQLRRRRHEPRLEPRYDGPNREGALFCRSGTWVQILDKTTAEYEARRNDLTRPEYVRGTRNENSRFSLRACPNKGTTIQSGAETTCCSITTLASQSRTTSSSSVGGINNNAKGSTSAIRRNLRLYLVALLLLIIPGESGGRPIVIRSPEGYNRILTDSDDSTELYLLSEPSGRLYPMSGIATIGGGAASFQPVAALSVNLMPPFDYTGSHLLANCARQAQQLRRRRHEPRLEPRYDGPNREGALFCRSGTWVQILDKTTAEYEARRNDLTRPEYVRGTRNENSRFSVLEFISVAFGLVSIRGRESQRYLCMDREGRLYGALKQNYSSECVFMEEMLENYYNLYSSCSYGTPKKPWYIALRRTGRPRKGKNSRKRRKSSHFLVVHFDGDPTSPYGMASSESADRSMHLANRKLSRADRYGYKTGFDYRKPPLPRSLSDILPGTLQNQPPSQTFARSPTPLELARRVSQRRNHTEKQLTVEERRVHRRKRRRKARLEREERQRQRRRQQLELERASAYREQQLRNRIS</sequence>
<feature type="compositionally biased region" description="Basic residues" evidence="2">
    <location>
        <begin position="664"/>
        <end position="674"/>
    </location>
</feature>
<proteinExistence type="inferred from homology"/>
<feature type="compositionally biased region" description="Basic and acidic residues" evidence="2">
    <location>
        <begin position="675"/>
        <end position="692"/>
    </location>
</feature>
<feature type="region of interest" description="Disordered" evidence="2">
    <location>
        <begin position="660"/>
        <end position="692"/>
    </location>
</feature>
<comment type="caution">
    <text evidence="3">The sequence shown here is derived from an EMBL/GenBank/DDBJ whole genome shotgun (WGS) entry which is preliminary data.</text>
</comment>
<reference evidence="3 4" key="1">
    <citation type="submission" date="2014-11" db="EMBL/GenBank/DDBJ databases">
        <title>Genetic blueprint of the zoonotic pathogen Toxocara canis.</title>
        <authorList>
            <person name="Zhu X.-Q."/>
            <person name="Korhonen P.K."/>
            <person name="Cai H."/>
            <person name="Young N.D."/>
            <person name="Nejsum P."/>
            <person name="von Samson-Himmelstjerna G."/>
            <person name="Boag P.R."/>
            <person name="Tan P."/>
            <person name="Li Q."/>
            <person name="Min J."/>
            <person name="Yang Y."/>
            <person name="Wang X."/>
            <person name="Fang X."/>
            <person name="Hall R.S."/>
            <person name="Hofmann A."/>
            <person name="Sternberg P.W."/>
            <person name="Jex A.R."/>
            <person name="Gasser R.B."/>
        </authorList>
    </citation>
    <scope>NUCLEOTIDE SEQUENCE [LARGE SCALE GENOMIC DNA]</scope>
    <source>
        <strain evidence="3">PN_DK_2014</strain>
    </source>
</reference>
<dbReference type="EMBL" id="JPKZ01003108">
    <property type="protein sequence ID" value="KHN73466.1"/>
    <property type="molecule type" value="Genomic_DNA"/>
</dbReference>
<evidence type="ECO:0000256" key="1">
    <source>
        <dbReference type="ARBA" id="ARBA00007936"/>
    </source>
</evidence>
<feature type="compositionally biased region" description="Polar residues" evidence="2">
    <location>
        <begin position="623"/>
        <end position="635"/>
    </location>
</feature>
<dbReference type="STRING" id="6265.A0A0B2UR36"/>
<dbReference type="SUPFAM" id="SSF50353">
    <property type="entry name" value="Cytokine"/>
    <property type="match status" value="1"/>
</dbReference>
<organism evidence="3 4">
    <name type="scientific">Toxocara canis</name>
    <name type="common">Canine roundworm</name>
    <dbReference type="NCBI Taxonomy" id="6265"/>
    <lineage>
        <taxon>Eukaryota</taxon>
        <taxon>Metazoa</taxon>
        <taxon>Ecdysozoa</taxon>
        <taxon>Nematoda</taxon>
        <taxon>Chromadorea</taxon>
        <taxon>Rhabditida</taxon>
        <taxon>Spirurina</taxon>
        <taxon>Ascaridomorpha</taxon>
        <taxon>Ascaridoidea</taxon>
        <taxon>Toxocaridae</taxon>
        <taxon>Toxocara</taxon>
    </lineage>
</organism>
<gene>
    <name evidence="3" type="primary">let-756</name>
    <name evidence="3" type="ORF">Tcan_18262</name>
</gene>
<dbReference type="Pfam" id="PF00167">
    <property type="entry name" value="FGF"/>
    <property type="match status" value="1"/>
</dbReference>
<evidence type="ECO:0000256" key="2">
    <source>
        <dbReference type="SAM" id="MobiDB-lite"/>
    </source>
</evidence>
<dbReference type="SMART" id="SM00442">
    <property type="entry name" value="FGF"/>
    <property type="match status" value="1"/>
</dbReference>
<evidence type="ECO:0008006" key="5">
    <source>
        <dbReference type="Google" id="ProtNLM"/>
    </source>
</evidence>
<dbReference type="Proteomes" id="UP000031036">
    <property type="component" value="Unassembled WGS sequence"/>
</dbReference>
<evidence type="ECO:0000313" key="4">
    <source>
        <dbReference type="Proteomes" id="UP000031036"/>
    </source>
</evidence>
<name>A0A0B2UR36_TOXCA</name>
<dbReference type="AlphaFoldDB" id="A0A0B2UR36"/>
<dbReference type="GO" id="GO:0008083">
    <property type="term" value="F:growth factor activity"/>
    <property type="evidence" value="ECO:0007669"/>
    <property type="project" value="InterPro"/>
</dbReference>
<accession>A0A0B2UR36</accession>
<dbReference type="InterPro" id="IPR002209">
    <property type="entry name" value="Fibroblast_GF_fam"/>
</dbReference>
<keyword evidence="4" id="KW-1185">Reference proteome</keyword>
<comment type="similarity">
    <text evidence="1">Belongs to the heparin-binding growth factors family.</text>
</comment>